<gene>
    <name evidence="3" type="ORF">UU55_C0001G0077</name>
</gene>
<reference evidence="3 4" key="1">
    <citation type="journal article" date="2015" name="Nature">
        <title>rRNA introns, odd ribosomes, and small enigmatic genomes across a large radiation of phyla.</title>
        <authorList>
            <person name="Brown C.T."/>
            <person name="Hug L.A."/>
            <person name="Thomas B.C."/>
            <person name="Sharon I."/>
            <person name="Castelle C.J."/>
            <person name="Singh A."/>
            <person name="Wilkins M.J."/>
            <person name="Williams K.H."/>
            <person name="Banfield J.F."/>
        </authorList>
    </citation>
    <scope>NUCLEOTIDE SEQUENCE [LARGE SCALE GENOMIC DNA]</scope>
</reference>
<name>A0A0G0Y2F6_UNCKA</name>
<evidence type="ECO:0000256" key="1">
    <source>
        <dbReference type="SAM" id="MobiDB-lite"/>
    </source>
</evidence>
<comment type="caution">
    <text evidence="3">The sequence shown here is derived from an EMBL/GenBank/DDBJ whole genome shotgun (WGS) entry which is preliminary data.</text>
</comment>
<feature type="transmembrane region" description="Helical" evidence="2">
    <location>
        <begin position="51"/>
        <end position="71"/>
    </location>
</feature>
<accession>A0A0G0Y2F6</accession>
<feature type="region of interest" description="Disordered" evidence="1">
    <location>
        <begin position="359"/>
        <end position="402"/>
    </location>
</feature>
<dbReference type="PROSITE" id="PS51257">
    <property type="entry name" value="PROKAR_LIPOPROTEIN"/>
    <property type="match status" value="1"/>
</dbReference>
<evidence type="ECO:0000256" key="2">
    <source>
        <dbReference type="SAM" id="Phobius"/>
    </source>
</evidence>
<feature type="transmembrane region" description="Helical" evidence="2">
    <location>
        <begin position="215"/>
        <end position="245"/>
    </location>
</feature>
<protein>
    <submittedName>
        <fullName evidence="3">Uncharacterized protein</fullName>
    </submittedName>
</protein>
<dbReference type="AlphaFoldDB" id="A0A0G0Y2F6"/>
<keyword evidence="2" id="KW-0812">Transmembrane</keyword>
<feature type="transmembrane region" description="Helical" evidence="2">
    <location>
        <begin position="140"/>
        <end position="169"/>
    </location>
</feature>
<feature type="region of interest" description="Disordered" evidence="1">
    <location>
        <begin position="286"/>
        <end position="317"/>
    </location>
</feature>
<feature type="transmembrane region" description="Helical" evidence="2">
    <location>
        <begin position="83"/>
        <end position="108"/>
    </location>
</feature>
<dbReference type="Proteomes" id="UP000033947">
    <property type="component" value="Unassembled WGS sequence"/>
</dbReference>
<sequence>MTARRAGVSLIALVSSLLLTGCDVPTNMEQLFDWREKFFLHVDAPVLETQIGPIIGLLAASAVLVTLWGLLSNWEAGQPIFGGVVLTGVTLLITAGLLLIYIPIATIFGQSIMPSDLSLDKVFGALHWKLSSDPLELSTVAWGVSFTLMLPLISAFWEIVMLVAAIIAVATSIASSSFKGVVFVASQILGWGLFLAMYDTFVTLIGTYYPTWDMSFVAVFTSAFYTAGTLFLVLACYIGLPWLAASLVPSPSREKVAAARNKKIDWEYLMALPVLIRHKEDTYEEGEIDVSGSGDDGFYGSTGRPNGPKGPDSPSPVYYLPSGLLEDAVLNQDDVIHITNSEHRENDDLSHASMPEISEIHDNPETIDANTIRFSGKASSRKTENDSLAPEDEKHPQSVKESNRLKLLKKAGDVLTLAGAVTHEPKLVVGGKAAKFVSNVAEEISNSDADPKEVLLSKAQGVAERAAETLFPDVDPADLLRLVGKKGGKS</sequence>
<keyword evidence="2" id="KW-0472">Membrane</keyword>
<proteinExistence type="predicted"/>
<feature type="compositionally biased region" description="Basic and acidic residues" evidence="1">
    <location>
        <begin position="381"/>
        <end position="402"/>
    </location>
</feature>
<evidence type="ECO:0000313" key="3">
    <source>
        <dbReference type="EMBL" id="KKS03616.1"/>
    </source>
</evidence>
<dbReference type="EMBL" id="LCBB01000001">
    <property type="protein sequence ID" value="KKS03616.1"/>
    <property type="molecule type" value="Genomic_DNA"/>
</dbReference>
<evidence type="ECO:0000313" key="4">
    <source>
        <dbReference type="Proteomes" id="UP000033947"/>
    </source>
</evidence>
<feature type="transmembrane region" description="Helical" evidence="2">
    <location>
        <begin position="181"/>
        <end position="209"/>
    </location>
</feature>
<organism evidence="3 4">
    <name type="scientific">candidate division WWE3 bacterium GW2011_GWC2_41_23</name>
    <dbReference type="NCBI Taxonomy" id="1619123"/>
    <lineage>
        <taxon>Bacteria</taxon>
        <taxon>Katanobacteria</taxon>
    </lineage>
</organism>
<keyword evidence="2" id="KW-1133">Transmembrane helix</keyword>